<comment type="caution">
    <text evidence="1">The sequence shown here is derived from an EMBL/GenBank/DDBJ whole genome shotgun (WGS) entry which is preliminary data.</text>
</comment>
<dbReference type="Proteomes" id="UP001519887">
    <property type="component" value="Unassembled WGS sequence"/>
</dbReference>
<feature type="non-terminal residue" evidence="1">
    <location>
        <position position="80"/>
    </location>
</feature>
<name>A0ABS7CCV1_9BACL</name>
<protein>
    <submittedName>
        <fullName evidence="1">Acetyltransferase</fullName>
    </submittedName>
</protein>
<reference evidence="1 2" key="1">
    <citation type="submission" date="2021-07" db="EMBL/GenBank/DDBJ databases">
        <title>Paenibacillus radiodurans sp. nov., isolated from the southeastern edge of Tengger Desert.</title>
        <authorList>
            <person name="Zhang G."/>
        </authorList>
    </citation>
    <scope>NUCLEOTIDE SEQUENCE [LARGE SCALE GENOMIC DNA]</scope>
    <source>
        <strain evidence="1 2">CCM 7311</strain>
    </source>
</reference>
<evidence type="ECO:0000313" key="1">
    <source>
        <dbReference type="EMBL" id="MBW7458682.1"/>
    </source>
</evidence>
<gene>
    <name evidence="1" type="ORF">K0U00_32025</name>
</gene>
<dbReference type="SUPFAM" id="SSF51161">
    <property type="entry name" value="Trimeric LpxA-like enzymes"/>
    <property type="match status" value="1"/>
</dbReference>
<proteinExistence type="predicted"/>
<accession>A0ABS7CCV1</accession>
<dbReference type="Gene3D" id="2.160.10.10">
    <property type="entry name" value="Hexapeptide repeat proteins"/>
    <property type="match status" value="1"/>
</dbReference>
<keyword evidence="2" id="KW-1185">Reference proteome</keyword>
<organism evidence="1 2">
    <name type="scientific">Paenibacillus sepulcri</name>
    <dbReference type="NCBI Taxonomy" id="359917"/>
    <lineage>
        <taxon>Bacteria</taxon>
        <taxon>Bacillati</taxon>
        <taxon>Bacillota</taxon>
        <taxon>Bacilli</taxon>
        <taxon>Bacillales</taxon>
        <taxon>Paenibacillaceae</taxon>
        <taxon>Paenibacillus</taxon>
    </lineage>
</organism>
<dbReference type="InterPro" id="IPR011004">
    <property type="entry name" value="Trimer_LpxA-like_sf"/>
</dbReference>
<evidence type="ECO:0000313" key="2">
    <source>
        <dbReference type="Proteomes" id="UP001519887"/>
    </source>
</evidence>
<dbReference type="EMBL" id="JAHZIK010001299">
    <property type="protein sequence ID" value="MBW7458682.1"/>
    <property type="molecule type" value="Genomic_DNA"/>
</dbReference>
<sequence>MTLTYINQEARKRKPLSPEPVIDETAVVQRSRLGEWTAVGARSRMMESTMDDYSYCVDEAIIHYAKIGKFCNIASHVCIN</sequence>